<keyword evidence="7 9" id="KW-0811">Translocation</keyword>
<dbReference type="HAMAP" id="MF_00422">
    <property type="entry name" value="SecE"/>
    <property type="match status" value="1"/>
</dbReference>
<dbReference type="GO" id="GO:0043952">
    <property type="term" value="P:protein transport by the Sec complex"/>
    <property type="evidence" value="ECO:0007669"/>
    <property type="project" value="UniProtKB-UniRule"/>
</dbReference>
<organism evidence="10 11">
    <name type="scientific">Umboniibacter marinipuniceus</name>
    <dbReference type="NCBI Taxonomy" id="569599"/>
    <lineage>
        <taxon>Bacteria</taxon>
        <taxon>Pseudomonadati</taxon>
        <taxon>Pseudomonadota</taxon>
        <taxon>Gammaproteobacteria</taxon>
        <taxon>Cellvibrionales</taxon>
        <taxon>Cellvibrionaceae</taxon>
        <taxon>Umboniibacter</taxon>
    </lineage>
</organism>
<dbReference type="EMBL" id="REFJ01000006">
    <property type="protein sequence ID" value="RMA78465.1"/>
    <property type="molecule type" value="Genomic_DNA"/>
</dbReference>
<dbReference type="RefSeq" id="WP_121877702.1">
    <property type="nucleotide sequence ID" value="NZ_REFJ01000006.1"/>
</dbReference>
<dbReference type="GO" id="GO:0005886">
    <property type="term" value="C:plasma membrane"/>
    <property type="evidence" value="ECO:0007669"/>
    <property type="project" value="UniProtKB-UniRule"/>
</dbReference>
<evidence type="ECO:0000256" key="1">
    <source>
        <dbReference type="ARBA" id="ARBA00004370"/>
    </source>
</evidence>
<evidence type="ECO:0000256" key="7">
    <source>
        <dbReference type="ARBA" id="ARBA00023010"/>
    </source>
</evidence>
<dbReference type="OrthoDB" id="9806365at2"/>
<gene>
    <name evidence="9" type="primary">secE</name>
    <name evidence="10" type="ORF">DFR27_2397</name>
</gene>
<dbReference type="PRINTS" id="PR01650">
    <property type="entry name" value="SECETRNLCASE"/>
</dbReference>
<dbReference type="InterPro" id="IPR001901">
    <property type="entry name" value="Translocase_SecE/Sec61-g"/>
</dbReference>
<evidence type="ECO:0000256" key="9">
    <source>
        <dbReference type="HAMAP-Rule" id="MF_00422"/>
    </source>
</evidence>
<protein>
    <recommendedName>
        <fullName evidence="9">Protein translocase subunit SecE</fullName>
    </recommendedName>
</protein>
<feature type="transmembrane region" description="Helical" evidence="9">
    <location>
        <begin position="14"/>
        <end position="34"/>
    </location>
</feature>
<dbReference type="InterPro" id="IPR005807">
    <property type="entry name" value="SecE_bac"/>
</dbReference>
<evidence type="ECO:0000256" key="3">
    <source>
        <dbReference type="ARBA" id="ARBA00022475"/>
    </source>
</evidence>
<comment type="similarity">
    <text evidence="9">Belongs to the SecE/SEC61-gamma family.</text>
</comment>
<comment type="caution">
    <text evidence="9">Lacks conserved residue(s) required for the propagation of feature annotation.</text>
</comment>
<feature type="transmembrane region" description="Helical" evidence="9">
    <location>
        <begin position="40"/>
        <end position="61"/>
    </location>
</feature>
<dbReference type="AlphaFoldDB" id="A0A3M0A7M2"/>
<dbReference type="PANTHER" id="PTHR33910">
    <property type="entry name" value="PROTEIN TRANSLOCASE SUBUNIT SECE"/>
    <property type="match status" value="1"/>
</dbReference>
<dbReference type="GO" id="GO:0008320">
    <property type="term" value="F:protein transmembrane transporter activity"/>
    <property type="evidence" value="ECO:0007669"/>
    <property type="project" value="UniProtKB-UniRule"/>
</dbReference>
<evidence type="ECO:0000256" key="8">
    <source>
        <dbReference type="ARBA" id="ARBA00023136"/>
    </source>
</evidence>
<dbReference type="GO" id="GO:0009306">
    <property type="term" value="P:protein secretion"/>
    <property type="evidence" value="ECO:0007669"/>
    <property type="project" value="UniProtKB-UniRule"/>
</dbReference>
<keyword evidence="6 9" id="KW-1133">Transmembrane helix</keyword>
<dbReference type="GO" id="GO:0006605">
    <property type="term" value="P:protein targeting"/>
    <property type="evidence" value="ECO:0007669"/>
    <property type="project" value="UniProtKB-UniRule"/>
</dbReference>
<dbReference type="GO" id="GO:0065002">
    <property type="term" value="P:intracellular protein transmembrane transport"/>
    <property type="evidence" value="ECO:0007669"/>
    <property type="project" value="UniProtKB-UniRule"/>
</dbReference>
<dbReference type="PANTHER" id="PTHR33910:SF1">
    <property type="entry name" value="PROTEIN TRANSLOCASE SUBUNIT SECE"/>
    <property type="match status" value="1"/>
</dbReference>
<evidence type="ECO:0000256" key="5">
    <source>
        <dbReference type="ARBA" id="ARBA00022927"/>
    </source>
</evidence>
<comment type="function">
    <text evidence="9">Essential subunit of the Sec protein translocation channel SecYEG. Clamps together the 2 halves of SecY. May contact the channel plug during translocation.</text>
</comment>
<evidence type="ECO:0000256" key="4">
    <source>
        <dbReference type="ARBA" id="ARBA00022692"/>
    </source>
</evidence>
<evidence type="ECO:0000256" key="6">
    <source>
        <dbReference type="ARBA" id="ARBA00022989"/>
    </source>
</evidence>
<comment type="subunit">
    <text evidence="9">Component of the Sec protein translocase complex. Heterotrimer consisting of SecY, SecE and SecG subunits. The heterotrimers can form oligomers, although 1 heterotrimer is thought to be able to translocate proteins. Interacts with the ribosome. Interacts with SecDF, and other proteins may be involved. Interacts with SecA.</text>
</comment>
<sequence>MTEQNEAQESSFDALKWVFVVILVGAAIATNVYLDTYSSWIRWGGIAALSVVAAGIALLTAKGKGFLVSLAASRSELRKVIWPTRKETNQTTLIVLVVVVIMGIILYFIDMLLGWGISSIIG</sequence>
<dbReference type="Pfam" id="PF00584">
    <property type="entry name" value="SecE"/>
    <property type="match status" value="1"/>
</dbReference>
<dbReference type="Proteomes" id="UP000267187">
    <property type="component" value="Unassembled WGS sequence"/>
</dbReference>
<keyword evidence="11" id="KW-1185">Reference proteome</keyword>
<comment type="caution">
    <text evidence="10">The sequence shown here is derived from an EMBL/GenBank/DDBJ whole genome shotgun (WGS) entry which is preliminary data.</text>
</comment>
<dbReference type="InterPro" id="IPR038379">
    <property type="entry name" value="SecE_sf"/>
</dbReference>
<evidence type="ECO:0000256" key="2">
    <source>
        <dbReference type="ARBA" id="ARBA00022448"/>
    </source>
</evidence>
<evidence type="ECO:0000313" key="10">
    <source>
        <dbReference type="EMBL" id="RMA78465.1"/>
    </source>
</evidence>
<dbReference type="NCBIfam" id="TIGR00964">
    <property type="entry name" value="secE_bact"/>
    <property type="match status" value="1"/>
</dbReference>
<evidence type="ECO:0000313" key="11">
    <source>
        <dbReference type="Proteomes" id="UP000267187"/>
    </source>
</evidence>
<keyword evidence="4 9" id="KW-0812">Transmembrane</keyword>
<proteinExistence type="inferred from homology"/>
<accession>A0A3M0A7M2</accession>
<name>A0A3M0A7M2_9GAMM</name>
<keyword evidence="2 9" id="KW-0813">Transport</keyword>
<comment type="subcellular location">
    <subcellularLocation>
        <location evidence="1">Membrane</location>
    </subcellularLocation>
</comment>
<keyword evidence="8 9" id="KW-0472">Membrane</keyword>
<reference evidence="10 11" key="1">
    <citation type="submission" date="2018-10" db="EMBL/GenBank/DDBJ databases">
        <title>Genomic Encyclopedia of Type Strains, Phase IV (KMG-IV): sequencing the most valuable type-strain genomes for metagenomic binning, comparative biology and taxonomic classification.</title>
        <authorList>
            <person name="Goeker M."/>
        </authorList>
    </citation>
    <scope>NUCLEOTIDE SEQUENCE [LARGE SCALE GENOMIC DNA]</scope>
    <source>
        <strain evidence="10 11">DSM 25080</strain>
    </source>
</reference>
<dbReference type="Gene3D" id="1.20.5.1030">
    <property type="entry name" value="Preprotein translocase secy subunit"/>
    <property type="match status" value="1"/>
</dbReference>
<keyword evidence="3 9" id="KW-1003">Cell membrane</keyword>
<feature type="transmembrane region" description="Helical" evidence="9">
    <location>
        <begin position="93"/>
        <end position="117"/>
    </location>
</feature>
<keyword evidence="5 9" id="KW-0653">Protein transport</keyword>